<organism evidence="1 2">
    <name type="scientific">Natrinema zhouii</name>
    <dbReference type="NCBI Taxonomy" id="1710539"/>
    <lineage>
        <taxon>Archaea</taxon>
        <taxon>Methanobacteriati</taxon>
        <taxon>Methanobacteriota</taxon>
        <taxon>Stenosarchaea group</taxon>
        <taxon>Halobacteria</taxon>
        <taxon>Halobacteriales</taxon>
        <taxon>Natrialbaceae</taxon>
        <taxon>Natrinema</taxon>
    </lineage>
</organism>
<reference evidence="1 2" key="1">
    <citation type="submission" date="2020-07" db="EMBL/GenBank/DDBJ databases">
        <title>Natrinema (YPL30) sp. nov. and Haloterrigena xxxxxx (YPL8) sp. nov., isolated from a salt mine.</title>
        <authorList>
            <person name="Cui H."/>
        </authorList>
    </citation>
    <scope>NUCLEOTIDE SEQUENCE [LARGE SCALE GENOMIC DNA]</scope>
    <source>
        <strain evidence="1 2">YPL13</strain>
    </source>
</reference>
<protein>
    <recommendedName>
        <fullName evidence="3">LVIVD repeat-containing protein</fullName>
    </recommendedName>
</protein>
<evidence type="ECO:0008006" key="3">
    <source>
        <dbReference type="Google" id="ProtNLM"/>
    </source>
</evidence>
<name>A0A7D6CRS1_9EURY</name>
<sequence length="445" mass="47782">MKRRAILRTSGVVGLSLSAPGVVGTARGQATIEPLGQVPITGAAEAVAGDDGETAYVAATTGFATVDVSDPAEPTLLAVERDVQLEGETMTEILDVSVDGGLLVIAGPANRRSSVAGFRCYDVSDPENPDPVGEHRTGYHIHNCYLVDELLYVVENAEETNRLAIFDVGGDEITQVGYWSLLEHEPGWRDVHWLARYIHDVYVQDGIAYLPCWNAGTYLLDVSEPTEPAYISHVQDTTLEAERAIDSWREAAYGLPGNDHYAAVDDTGDLLAVGREAWATGGAEPDRPGGIDLYDVSDAADPVHQGSIDAPRADDESNGGGMWTTAHNFELRDGRLYSSWYRAGVKIHDVSDPAAPELLAEWRNAEETGFWTARVLEPGETFIASSTEAIPNTSLEGALYTFPAEPDGRSETDGSSPIPGFTGLAGLVSGGVALEWLRRRGNVQD</sequence>
<evidence type="ECO:0000313" key="1">
    <source>
        <dbReference type="EMBL" id="QLK27414.1"/>
    </source>
</evidence>
<keyword evidence="2" id="KW-1185">Reference proteome</keyword>
<accession>A0A7D6CRS1</accession>
<dbReference type="OrthoDB" id="134269at2157"/>
<dbReference type="InterPro" id="IPR013211">
    <property type="entry name" value="LVIVD"/>
</dbReference>
<evidence type="ECO:0000313" key="2">
    <source>
        <dbReference type="Proteomes" id="UP000510869"/>
    </source>
</evidence>
<dbReference type="EMBL" id="CP059154">
    <property type="protein sequence ID" value="QLK27414.1"/>
    <property type="molecule type" value="Genomic_DNA"/>
</dbReference>
<dbReference type="AlphaFoldDB" id="A0A7D6CRS1"/>
<dbReference type="Pfam" id="PF08309">
    <property type="entry name" value="LVIVD"/>
    <property type="match status" value="2"/>
</dbReference>
<dbReference type="Proteomes" id="UP000510869">
    <property type="component" value="Chromosome"/>
</dbReference>
<dbReference type="RefSeq" id="WP_180842575.1">
    <property type="nucleotide sequence ID" value="NZ_CP059154.1"/>
</dbReference>
<dbReference type="KEGG" id="nay:HYG81_07395"/>
<proteinExistence type="predicted"/>
<gene>
    <name evidence="1" type="ORF">HYG81_07395</name>
</gene>
<dbReference type="GeneID" id="56143018"/>